<keyword evidence="1" id="KW-0472">Membrane</keyword>
<sequence length="323" mass="36169">MVGLSSLIVTRTAYAEENHFTVHPELPSNQLDDKNSYFNLKMEPGQEQTIYVDIHNGDKIQHTYDVITSLATTTNNGTFNYHTSDDDKVDSSLGFNIAEATTNSKNVKVKANSTKKVGITIEMPKKAYKGVALGGISIRQQVKKQAGIQNQFGYTIALKLQEEDDLTVEPDMKLLYAGPRKLNGRERIVAQLQNPKAAIMRELKVNSYVTKAGSSKKLLKTSKEELRMAPNSNFNYALGDGVEKLEPGKYTLHLKADSEKGRYKWNFKKEFTISAAKAQQMNKLTIGKPAQTINWWLIGGMGAVILALIGWIIWLLRTRRKSN</sequence>
<feature type="domain" description="WxL Interacting Protein host binding" evidence="3">
    <location>
        <begin position="144"/>
        <end position="283"/>
    </location>
</feature>
<dbReference type="Pfam" id="PF06030">
    <property type="entry name" value="WxLIP_PGBD"/>
    <property type="match status" value="1"/>
</dbReference>
<reference evidence="5" key="1">
    <citation type="journal article" date="2019" name="Int. J. Syst. Evol. Microbiol.">
        <title>The Global Catalogue of Microorganisms (GCM) 10K type strain sequencing project: providing services to taxonomists for standard genome sequencing and annotation.</title>
        <authorList>
            <consortium name="The Broad Institute Genomics Platform"/>
            <consortium name="The Broad Institute Genome Sequencing Center for Infectious Disease"/>
            <person name="Wu L."/>
            <person name="Ma J."/>
        </authorList>
    </citation>
    <scope>NUCLEOTIDE SEQUENCE [LARGE SCALE GENOMIC DNA]</scope>
    <source>
        <strain evidence="5">CCM 8934</strain>
    </source>
</reference>
<evidence type="ECO:0000259" key="3">
    <source>
        <dbReference type="Pfam" id="PF11797"/>
    </source>
</evidence>
<dbReference type="InterPro" id="IPR021759">
    <property type="entry name" value="WxLIP_HBD"/>
</dbReference>
<dbReference type="EMBL" id="JBHSSB010000015">
    <property type="protein sequence ID" value="MFC6295010.1"/>
    <property type="molecule type" value="Genomic_DNA"/>
</dbReference>
<keyword evidence="1" id="KW-0812">Transmembrane</keyword>
<dbReference type="Proteomes" id="UP001596227">
    <property type="component" value="Unassembled WGS sequence"/>
</dbReference>
<name>A0ABW1UG36_9LACO</name>
<accession>A0ABW1UG36</accession>
<keyword evidence="5" id="KW-1185">Reference proteome</keyword>
<keyword evidence="1" id="KW-1133">Transmembrane helix</keyword>
<evidence type="ECO:0000256" key="1">
    <source>
        <dbReference type="SAM" id="Phobius"/>
    </source>
</evidence>
<evidence type="ECO:0000313" key="4">
    <source>
        <dbReference type="EMBL" id="MFC6295010.1"/>
    </source>
</evidence>
<evidence type="ECO:0000259" key="2">
    <source>
        <dbReference type="Pfam" id="PF06030"/>
    </source>
</evidence>
<feature type="transmembrane region" description="Helical" evidence="1">
    <location>
        <begin position="295"/>
        <end position="316"/>
    </location>
</feature>
<proteinExistence type="predicted"/>
<gene>
    <name evidence="4" type="ORF">ACFQH1_07320</name>
</gene>
<dbReference type="InterPro" id="IPR010317">
    <property type="entry name" value="WxLIP_PGBD"/>
</dbReference>
<evidence type="ECO:0000313" key="5">
    <source>
        <dbReference type="Proteomes" id="UP001596227"/>
    </source>
</evidence>
<organism evidence="4 5">
    <name type="scientific">Lactiplantibacillus daoliensis</name>
    <dbReference type="NCBI Taxonomy" id="2559916"/>
    <lineage>
        <taxon>Bacteria</taxon>
        <taxon>Bacillati</taxon>
        <taxon>Bacillota</taxon>
        <taxon>Bacilli</taxon>
        <taxon>Lactobacillales</taxon>
        <taxon>Lactobacillaceae</taxon>
        <taxon>Lactiplantibacillus</taxon>
    </lineage>
</organism>
<feature type="domain" description="WxL Interacting Protein peptidoglycan binding" evidence="2">
    <location>
        <begin position="20"/>
        <end position="139"/>
    </location>
</feature>
<dbReference type="Pfam" id="PF11797">
    <property type="entry name" value="WxLIP_HBD"/>
    <property type="match status" value="1"/>
</dbReference>
<comment type="caution">
    <text evidence="4">The sequence shown here is derived from an EMBL/GenBank/DDBJ whole genome shotgun (WGS) entry which is preliminary data.</text>
</comment>
<protein>
    <submittedName>
        <fullName evidence="4">DUF916 and DUF3324 domain-containing protein</fullName>
    </submittedName>
</protein>